<dbReference type="Proteomes" id="UP000007397">
    <property type="component" value="Chromosome"/>
</dbReference>
<proteinExistence type="predicted"/>
<gene>
    <name evidence="1" type="ordered locus">HBHAL_2480</name>
    <name evidence="2" type="ordered locus">HBHAL_2506</name>
</gene>
<dbReference type="EMBL" id="HE717023">
    <property type="protein sequence ID" value="CCG44823.1"/>
    <property type="molecule type" value="Genomic_DNA"/>
</dbReference>
<reference evidence="2 3" key="1">
    <citation type="journal article" date="2013" name="Environ. Microbiol.">
        <title>Chloride and organic osmolytes: a hybrid strategy to cope with elevated salinities by the moderately halophilic, chloride-dependent bacterium Halobacillus halophilus.</title>
        <authorList>
            <person name="Saum S.H."/>
            <person name="Pfeiffer F."/>
            <person name="Palm P."/>
            <person name="Rampp M."/>
            <person name="Schuster S.C."/>
            <person name="Muller V."/>
            <person name="Oesterhelt D."/>
        </authorList>
    </citation>
    <scope>NUCLEOTIDE SEQUENCE [LARGE SCALE GENOMIC DNA]</scope>
    <source>
        <strain evidence="3">ATCC 35676 / DSM 2266 / JCM 20832 / KCTC 3685 / LMG 17431 / NBRC 102448 / NCIMB 2269</strain>
        <strain evidence="2">Type strain: DSM 2266</strain>
    </source>
</reference>
<protein>
    <submittedName>
        <fullName evidence="2">Uncharacterized protein</fullName>
    </submittedName>
</protein>
<evidence type="ECO:0000313" key="3">
    <source>
        <dbReference type="Proteomes" id="UP000007397"/>
    </source>
</evidence>
<sequence>MKKLIAGTKGKVVGVTLAGALVFGGGAAVGASYDFGSHLDGVAGNISDKVASFTGKTVDERQKIEANEVSNTKRT</sequence>
<evidence type="ECO:0000313" key="1">
    <source>
        <dbReference type="EMBL" id="CCG44823.1"/>
    </source>
</evidence>
<dbReference type="PATRIC" id="fig|866895.3.peg.1488"/>
<dbReference type="KEGG" id="hhd:HBHAL_2506"/>
<evidence type="ECO:0000313" key="2">
    <source>
        <dbReference type="EMBL" id="CCG44851.1"/>
    </source>
</evidence>
<accession>I0JL31</accession>
<dbReference type="RefSeq" id="WP_014642724.1">
    <property type="nucleotide sequence ID" value="NC_017668.1"/>
</dbReference>
<name>I0JL31_HALH3</name>
<organism evidence="2 3">
    <name type="scientific">Halobacillus halophilus (strain ATCC 35676 / DSM 2266 / JCM 20832 / KCTC 3685 / LMG 17431 / NBRC 102448 / NCIMB 2269)</name>
    <name type="common">Sporosarcina halophila</name>
    <dbReference type="NCBI Taxonomy" id="866895"/>
    <lineage>
        <taxon>Bacteria</taxon>
        <taxon>Bacillati</taxon>
        <taxon>Bacillota</taxon>
        <taxon>Bacilli</taxon>
        <taxon>Bacillales</taxon>
        <taxon>Bacillaceae</taxon>
        <taxon>Halobacillus</taxon>
    </lineage>
</organism>
<keyword evidence="3" id="KW-1185">Reference proteome</keyword>
<dbReference type="HOGENOM" id="CLU_2666006_0_0_9"/>
<dbReference type="STRING" id="866895.HBHAL_2480"/>
<dbReference type="KEGG" id="hhd:HBHAL_2480"/>
<dbReference type="AlphaFoldDB" id="I0JL31"/>
<dbReference type="EMBL" id="HE717023">
    <property type="protein sequence ID" value="CCG44851.1"/>
    <property type="molecule type" value="Genomic_DNA"/>
</dbReference>